<sequence>MGRGMATGDGALLGRTRGDPRPGPWIAGSTAVLLVLTALIGLPLLTSGEGWSAWTVQSHVDGSATVRIRDLREAAGLERRLSEAGVAAHVTFAPEGKRCANGTGPSDVDQAAISVSFAEDAIVIHIGRFGDGSRLALVAFLLVGGGVEVDAAVVPRERPRCALRPL</sequence>
<proteinExistence type="predicted"/>
<feature type="transmembrane region" description="Helical" evidence="2">
    <location>
        <begin position="25"/>
        <end position="45"/>
    </location>
</feature>
<reference evidence="3 4" key="2">
    <citation type="submission" date="2020-03" db="EMBL/GenBank/DDBJ databases">
        <authorList>
            <person name="Ichikawa N."/>
            <person name="Kimura A."/>
            <person name="Kitahashi Y."/>
            <person name="Uohara A."/>
        </authorList>
    </citation>
    <scope>NUCLEOTIDE SEQUENCE [LARGE SCALE GENOMIC DNA]</scope>
    <source>
        <strain evidence="3 4">NBRC 108639</strain>
    </source>
</reference>
<evidence type="ECO:0000256" key="1">
    <source>
        <dbReference type="SAM" id="MobiDB-lite"/>
    </source>
</evidence>
<dbReference type="AlphaFoldDB" id="A0A6V8JUN0"/>
<comment type="caution">
    <text evidence="3">The sequence shown here is derived from an EMBL/GenBank/DDBJ whole genome shotgun (WGS) entry which is preliminary data.</text>
</comment>
<keyword evidence="2" id="KW-0472">Membrane</keyword>
<dbReference type="EMBL" id="BLPF01000001">
    <property type="protein sequence ID" value="GFJ76313.1"/>
    <property type="molecule type" value="Genomic_DNA"/>
</dbReference>
<reference evidence="3 4" key="1">
    <citation type="submission" date="2020-03" db="EMBL/GenBank/DDBJ databases">
        <title>Whole genome shotgun sequence of Phytohabitans houttuyneae NBRC 108639.</title>
        <authorList>
            <person name="Komaki H."/>
            <person name="Tamura T."/>
        </authorList>
    </citation>
    <scope>NUCLEOTIDE SEQUENCE [LARGE SCALE GENOMIC DNA]</scope>
    <source>
        <strain evidence="3 4">NBRC 108639</strain>
    </source>
</reference>
<organism evidence="3 4">
    <name type="scientific">Phytohabitans houttuyneae</name>
    <dbReference type="NCBI Taxonomy" id="1076126"/>
    <lineage>
        <taxon>Bacteria</taxon>
        <taxon>Bacillati</taxon>
        <taxon>Actinomycetota</taxon>
        <taxon>Actinomycetes</taxon>
        <taxon>Micromonosporales</taxon>
        <taxon>Micromonosporaceae</taxon>
    </lineage>
</organism>
<accession>A0A6V8JUN0</accession>
<keyword evidence="4" id="KW-1185">Reference proteome</keyword>
<dbReference type="Proteomes" id="UP000482800">
    <property type="component" value="Unassembled WGS sequence"/>
</dbReference>
<protein>
    <submittedName>
        <fullName evidence="3">Uncharacterized protein</fullName>
    </submittedName>
</protein>
<keyword evidence="2" id="KW-1133">Transmembrane helix</keyword>
<evidence type="ECO:0000313" key="3">
    <source>
        <dbReference type="EMBL" id="GFJ76313.1"/>
    </source>
</evidence>
<evidence type="ECO:0000256" key="2">
    <source>
        <dbReference type="SAM" id="Phobius"/>
    </source>
</evidence>
<gene>
    <name evidence="3" type="ORF">Phou_004930</name>
</gene>
<name>A0A6V8JUN0_9ACTN</name>
<evidence type="ECO:0000313" key="4">
    <source>
        <dbReference type="Proteomes" id="UP000482800"/>
    </source>
</evidence>
<keyword evidence="2" id="KW-0812">Transmembrane</keyword>
<feature type="region of interest" description="Disordered" evidence="1">
    <location>
        <begin position="1"/>
        <end position="20"/>
    </location>
</feature>